<feature type="compositionally biased region" description="Low complexity" evidence="1">
    <location>
        <begin position="34"/>
        <end position="47"/>
    </location>
</feature>
<comment type="caution">
    <text evidence="3">The sequence shown here is derived from an EMBL/GenBank/DDBJ whole genome shotgun (WGS) entry which is preliminary data.</text>
</comment>
<dbReference type="Proteomes" id="UP000190037">
    <property type="component" value="Unassembled WGS sequence"/>
</dbReference>
<dbReference type="OrthoDB" id="366726at2"/>
<dbReference type="PROSITE" id="PS51257">
    <property type="entry name" value="PROKAR_LIPOPROTEIN"/>
    <property type="match status" value="1"/>
</dbReference>
<feature type="chain" id="PRO_5038530379" evidence="2">
    <location>
        <begin position="22"/>
        <end position="440"/>
    </location>
</feature>
<dbReference type="STRING" id="159449.B4N89_17095"/>
<dbReference type="InterPro" id="IPR006059">
    <property type="entry name" value="SBP"/>
</dbReference>
<evidence type="ECO:0000256" key="2">
    <source>
        <dbReference type="SAM" id="SignalP"/>
    </source>
</evidence>
<dbReference type="AlphaFoldDB" id="A0A1T3P0E5"/>
<dbReference type="Pfam" id="PF01547">
    <property type="entry name" value="SBP_bac_1"/>
    <property type="match status" value="1"/>
</dbReference>
<proteinExistence type="predicted"/>
<evidence type="ECO:0000313" key="3">
    <source>
        <dbReference type="EMBL" id="OPC82425.1"/>
    </source>
</evidence>
<dbReference type="PANTHER" id="PTHR43649">
    <property type="entry name" value="ARABINOSE-BINDING PROTEIN-RELATED"/>
    <property type="match status" value="1"/>
</dbReference>
<evidence type="ECO:0000256" key="1">
    <source>
        <dbReference type="SAM" id="MobiDB-lite"/>
    </source>
</evidence>
<organism evidence="3 4">
    <name type="scientific">Embleya scabrispora</name>
    <dbReference type="NCBI Taxonomy" id="159449"/>
    <lineage>
        <taxon>Bacteria</taxon>
        <taxon>Bacillati</taxon>
        <taxon>Actinomycetota</taxon>
        <taxon>Actinomycetes</taxon>
        <taxon>Kitasatosporales</taxon>
        <taxon>Streptomycetaceae</taxon>
        <taxon>Embleya</taxon>
    </lineage>
</organism>
<dbReference type="eggNOG" id="COG1653">
    <property type="taxonomic scope" value="Bacteria"/>
</dbReference>
<sequence>MKRHQMALAATGLSAALLLSACGGSDDDSDDSKGATPGASAPGAAGAPKDGTIKLVVADYGSGDGSMQKYWNGVISSFNAKYPGIKVNLQVINWDDIDKQVATMVQNNEMPDLLQTGGYADKVVDDLLYPVDEIMSPETKADFVESFTPAATVKGKQYGIPFTSSTRQLIYNTDLFTKAGITEPPKTWDELKAAATKLKSAGVATPFGLPLGKEEAQGEFMNWALGNGGGYQTNGKYTVNSPANVEALNWVNDNLVKTGLTESNPGTKNRKDVYTDFYGGSVGMVNSNPTMIATLKKDYPNLKYATAAIPGKTGPLNETLGVCDWMMAFKKNGHKDQIKAFVDHAFSTEQQIKFQEQYSFPPVTKSVMAKMTANPSNAGLKPYIDLLPKAKFYPLNDVAWDVLSPKIKEQLGSAVSGKSPKDVLDQLQKEAESAVAQQKS</sequence>
<keyword evidence="4" id="KW-1185">Reference proteome</keyword>
<protein>
    <submittedName>
        <fullName evidence="3">ABC transporter substrate-binding protein</fullName>
    </submittedName>
</protein>
<name>A0A1T3P0E5_9ACTN</name>
<dbReference type="Gene3D" id="3.40.190.10">
    <property type="entry name" value="Periplasmic binding protein-like II"/>
    <property type="match status" value="1"/>
</dbReference>
<gene>
    <name evidence="3" type="ORF">B4N89_17095</name>
</gene>
<dbReference type="InterPro" id="IPR050490">
    <property type="entry name" value="Bact_solute-bd_prot1"/>
</dbReference>
<dbReference type="EMBL" id="MWQN01000001">
    <property type="protein sequence ID" value="OPC82425.1"/>
    <property type="molecule type" value="Genomic_DNA"/>
</dbReference>
<accession>A0A1T3P0E5</accession>
<dbReference type="SUPFAM" id="SSF53850">
    <property type="entry name" value="Periplasmic binding protein-like II"/>
    <property type="match status" value="1"/>
</dbReference>
<dbReference type="PANTHER" id="PTHR43649:SF30">
    <property type="entry name" value="ABC TRANSPORTER SUBSTRATE-BINDING PROTEIN"/>
    <property type="match status" value="1"/>
</dbReference>
<feature type="region of interest" description="Disordered" evidence="1">
    <location>
        <begin position="26"/>
        <end position="47"/>
    </location>
</feature>
<reference evidence="3 4" key="1">
    <citation type="submission" date="2017-03" db="EMBL/GenBank/DDBJ databases">
        <title>Draft genome sequence of Streptomyces scabrisporus NF3, endophyte isolated from Amphipterygium adstringens.</title>
        <authorList>
            <person name="Vazquez M."/>
            <person name="Ceapa C.D."/>
            <person name="Rodriguez Luna D."/>
            <person name="Sanchez Esquivel S."/>
        </authorList>
    </citation>
    <scope>NUCLEOTIDE SEQUENCE [LARGE SCALE GENOMIC DNA]</scope>
    <source>
        <strain evidence="3 4">NF3</strain>
    </source>
</reference>
<feature type="signal peptide" evidence="2">
    <location>
        <begin position="1"/>
        <end position="21"/>
    </location>
</feature>
<dbReference type="RefSeq" id="WP_078976691.1">
    <property type="nucleotide sequence ID" value="NZ_MWQN01000001.1"/>
</dbReference>
<keyword evidence="2" id="KW-0732">Signal</keyword>
<evidence type="ECO:0000313" key="4">
    <source>
        <dbReference type="Proteomes" id="UP000190037"/>
    </source>
</evidence>